<evidence type="ECO:0000256" key="1">
    <source>
        <dbReference type="ARBA" id="ARBA00001933"/>
    </source>
</evidence>
<dbReference type="InterPro" id="IPR001608">
    <property type="entry name" value="Ala_racemase_N"/>
</dbReference>
<dbReference type="GO" id="GO:0005829">
    <property type="term" value="C:cytosol"/>
    <property type="evidence" value="ECO:0007669"/>
    <property type="project" value="TreeGrafter"/>
</dbReference>
<dbReference type="GO" id="GO:0030170">
    <property type="term" value="F:pyridoxal phosphate binding"/>
    <property type="evidence" value="ECO:0007669"/>
    <property type="project" value="TreeGrafter"/>
</dbReference>
<dbReference type="GO" id="GO:0030632">
    <property type="term" value="P:D-alanine biosynthetic process"/>
    <property type="evidence" value="ECO:0007669"/>
    <property type="project" value="TreeGrafter"/>
</dbReference>
<dbReference type="AlphaFoldDB" id="A0A381P1L7"/>
<dbReference type="SUPFAM" id="SSF51419">
    <property type="entry name" value="PLP-binding barrel"/>
    <property type="match status" value="1"/>
</dbReference>
<proteinExistence type="predicted"/>
<dbReference type="InterPro" id="IPR009006">
    <property type="entry name" value="Ala_racemase/Decarboxylase_C"/>
</dbReference>
<dbReference type="SUPFAM" id="SSF50621">
    <property type="entry name" value="Alanine racemase C-terminal domain-like"/>
    <property type="match status" value="1"/>
</dbReference>
<keyword evidence="3" id="KW-0413">Isomerase</keyword>
<organism evidence="5">
    <name type="scientific">marine metagenome</name>
    <dbReference type="NCBI Taxonomy" id="408172"/>
    <lineage>
        <taxon>unclassified sequences</taxon>
        <taxon>metagenomes</taxon>
        <taxon>ecological metagenomes</taxon>
    </lineage>
</organism>
<dbReference type="CDD" id="cd00430">
    <property type="entry name" value="PLPDE_III_AR"/>
    <property type="match status" value="1"/>
</dbReference>
<dbReference type="InterPro" id="IPR029066">
    <property type="entry name" value="PLP-binding_barrel"/>
</dbReference>
<sequence>VLAVVKADGYGHGAVPVSQALEKVGVNYFGVFSIGEALELRNAAIKGEIIMFERLTREAVPLAVEHAITVNVSWFGDLDLFEEISKKGGPLPKYHIKVDTGMTRLGIPHDEVASVTGRILDKTGQQPEGIYTHLSTSDEGDLSFAYEQKTLFEDSVDQIRGICSPNWIHIANSGALVNMPDSFYNMVRVGMLFYGAKPSEEMINPLSIEPVMNFKGKIVLIRSVEAGTPISYGALYRPETDIKLGVVQVGFADGMPRPWFERGFVGWKGGRYKIAGRICMDQFMVDFGDSEPSEGDTVLIWGKDDENAIPVEEISKDIGLNPYTLFTAMSGKRIERIYLNE</sequence>
<dbReference type="InterPro" id="IPR000821">
    <property type="entry name" value="Ala_racemase"/>
</dbReference>
<evidence type="ECO:0000256" key="3">
    <source>
        <dbReference type="ARBA" id="ARBA00023235"/>
    </source>
</evidence>
<dbReference type="InterPro" id="IPR011079">
    <property type="entry name" value="Ala_racemase_C"/>
</dbReference>
<accession>A0A381P1L7</accession>
<dbReference type="PROSITE" id="PS00395">
    <property type="entry name" value="ALANINE_RACEMASE"/>
    <property type="match status" value="1"/>
</dbReference>
<dbReference type="PANTHER" id="PTHR30511">
    <property type="entry name" value="ALANINE RACEMASE"/>
    <property type="match status" value="1"/>
</dbReference>
<dbReference type="PRINTS" id="PR00992">
    <property type="entry name" value="ALARACEMASE"/>
</dbReference>
<evidence type="ECO:0000256" key="2">
    <source>
        <dbReference type="ARBA" id="ARBA00022898"/>
    </source>
</evidence>
<comment type="cofactor">
    <cofactor evidence="1">
        <name>pyridoxal 5'-phosphate</name>
        <dbReference type="ChEBI" id="CHEBI:597326"/>
    </cofactor>
</comment>
<dbReference type="Pfam" id="PF01168">
    <property type="entry name" value="Ala_racemase_N"/>
    <property type="match status" value="1"/>
</dbReference>
<dbReference type="SMART" id="SM01005">
    <property type="entry name" value="Ala_racemase_C"/>
    <property type="match status" value="1"/>
</dbReference>
<dbReference type="PANTHER" id="PTHR30511:SF0">
    <property type="entry name" value="ALANINE RACEMASE, CATABOLIC-RELATED"/>
    <property type="match status" value="1"/>
</dbReference>
<feature type="domain" description="Alanine racemase C-terminal" evidence="4">
    <location>
        <begin position="211"/>
        <end position="339"/>
    </location>
</feature>
<dbReference type="NCBIfam" id="TIGR00492">
    <property type="entry name" value="alr"/>
    <property type="match status" value="1"/>
</dbReference>
<dbReference type="Gene3D" id="2.40.37.10">
    <property type="entry name" value="Lyase, Ornithine Decarboxylase, Chain A, domain 1"/>
    <property type="match status" value="1"/>
</dbReference>
<gene>
    <name evidence="5" type="ORF">METZ01_LOCUS13251</name>
</gene>
<evidence type="ECO:0000259" key="4">
    <source>
        <dbReference type="SMART" id="SM01005"/>
    </source>
</evidence>
<dbReference type="EMBL" id="UINC01000741">
    <property type="protein sequence ID" value="SUZ60397.1"/>
    <property type="molecule type" value="Genomic_DNA"/>
</dbReference>
<dbReference type="InterPro" id="IPR020622">
    <property type="entry name" value="Ala_racemase_pyridoxalP-BS"/>
</dbReference>
<evidence type="ECO:0000313" key="5">
    <source>
        <dbReference type="EMBL" id="SUZ60397.1"/>
    </source>
</evidence>
<feature type="non-terminal residue" evidence="5">
    <location>
        <position position="1"/>
    </location>
</feature>
<keyword evidence="2" id="KW-0663">Pyridoxal phosphate</keyword>
<reference evidence="5" key="1">
    <citation type="submission" date="2018-05" db="EMBL/GenBank/DDBJ databases">
        <authorList>
            <person name="Lanie J.A."/>
            <person name="Ng W.-L."/>
            <person name="Kazmierczak K.M."/>
            <person name="Andrzejewski T.M."/>
            <person name="Davidsen T.M."/>
            <person name="Wayne K.J."/>
            <person name="Tettelin H."/>
            <person name="Glass J.I."/>
            <person name="Rusch D."/>
            <person name="Podicherti R."/>
            <person name="Tsui H.-C.T."/>
            <person name="Winkler M.E."/>
        </authorList>
    </citation>
    <scope>NUCLEOTIDE SEQUENCE</scope>
</reference>
<dbReference type="Pfam" id="PF00842">
    <property type="entry name" value="Ala_racemase_C"/>
    <property type="match status" value="1"/>
</dbReference>
<dbReference type="Gene3D" id="3.20.20.10">
    <property type="entry name" value="Alanine racemase"/>
    <property type="match status" value="1"/>
</dbReference>
<dbReference type="FunFam" id="3.20.20.10:FF:000002">
    <property type="entry name" value="Alanine racemase"/>
    <property type="match status" value="1"/>
</dbReference>
<dbReference type="GO" id="GO:0008784">
    <property type="term" value="F:alanine racemase activity"/>
    <property type="evidence" value="ECO:0007669"/>
    <property type="project" value="InterPro"/>
</dbReference>
<name>A0A381P1L7_9ZZZZ</name>
<protein>
    <recommendedName>
        <fullName evidence="4">Alanine racemase C-terminal domain-containing protein</fullName>
    </recommendedName>
</protein>